<dbReference type="EMBL" id="UOES01000587">
    <property type="protein sequence ID" value="VAW29521.1"/>
    <property type="molecule type" value="Genomic_DNA"/>
</dbReference>
<name>A0A3B0UES0_9ZZZZ</name>
<dbReference type="AlphaFoldDB" id="A0A3B0UES0"/>
<proteinExistence type="predicted"/>
<evidence type="ECO:0008006" key="2">
    <source>
        <dbReference type="Google" id="ProtNLM"/>
    </source>
</evidence>
<accession>A0A3B0UES0</accession>
<gene>
    <name evidence="1" type="ORF">MNBD_BACTEROID06-1471</name>
</gene>
<organism evidence="1">
    <name type="scientific">hydrothermal vent metagenome</name>
    <dbReference type="NCBI Taxonomy" id="652676"/>
    <lineage>
        <taxon>unclassified sequences</taxon>
        <taxon>metagenomes</taxon>
        <taxon>ecological metagenomes</taxon>
    </lineage>
</organism>
<sequence>MVKKLILVLFSLSPFITAAQVEESKSKIKLTDGSEFYAVIKENHLGKHIKIVLQGNEDATISYANILYIKHKDYTYFSKYIQPKGFYIEGSTSFLFGKATAQDDFRIGVAVGVTANYHLNSYLSVGLGVEPTIIRAVNRQLLMPTYGRLRYSMLERKVTPVLMIDAGWAFALTKKEEDFRTISYDGGWYIKPSVGIQSGKFTLSLGYQLQKITSTINENNWWGNTNVTVEERIM</sequence>
<reference evidence="1" key="1">
    <citation type="submission" date="2018-06" db="EMBL/GenBank/DDBJ databases">
        <authorList>
            <person name="Zhirakovskaya E."/>
        </authorList>
    </citation>
    <scope>NUCLEOTIDE SEQUENCE</scope>
</reference>
<evidence type="ECO:0000313" key="1">
    <source>
        <dbReference type="EMBL" id="VAW29521.1"/>
    </source>
</evidence>
<feature type="non-terminal residue" evidence="1">
    <location>
        <position position="234"/>
    </location>
</feature>
<protein>
    <recommendedName>
        <fullName evidence="2">Outer membrane protein beta-barrel domain-containing protein</fullName>
    </recommendedName>
</protein>